<dbReference type="Gene3D" id="1.10.10.10">
    <property type="entry name" value="Winged helix-like DNA-binding domain superfamily/Winged helix DNA-binding domain"/>
    <property type="match status" value="1"/>
</dbReference>
<evidence type="ECO:0000313" key="5">
    <source>
        <dbReference type="EMBL" id="KMW57758.1"/>
    </source>
</evidence>
<dbReference type="PATRIC" id="fig|1675527.3.peg.2854"/>
<dbReference type="InterPro" id="IPR050679">
    <property type="entry name" value="Bact_HTH_transcr_reg"/>
</dbReference>
<dbReference type="GO" id="GO:0003677">
    <property type="term" value="F:DNA binding"/>
    <property type="evidence" value="ECO:0007669"/>
    <property type="project" value="UniProtKB-KW"/>
</dbReference>
<dbReference type="InterPro" id="IPR000524">
    <property type="entry name" value="Tscrpt_reg_HTH_GntR"/>
</dbReference>
<sequence>MTKNTWTQIKDQLTTDIRSGRLSAGDQLPTEPQLVARFGVGRHSVRKALEALAREGKLSIEQGRGTFVNATPRLTYQIGKRTRLRRNLIPQGVTVSSQLLDAGRIHAPENVSQSLHLDPGALVVHSQRITSANDVPVAFGSSYYCAARFPDFVERRDTLGSTTEAIRSYGIADYFRKSTSMHSRTASAEEARTLRQHPDVPVIVVHAVDASPDGTPLSCSRVIWSAARVTFTMEHSDD</sequence>
<dbReference type="NCBIfam" id="TIGR02325">
    <property type="entry name" value="C_P_lyase_phnF"/>
    <property type="match status" value="1"/>
</dbReference>
<dbReference type="RefSeq" id="WP_049643453.1">
    <property type="nucleotide sequence ID" value="NZ_LFTY01000002.1"/>
</dbReference>
<dbReference type="InterPro" id="IPR036388">
    <property type="entry name" value="WH-like_DNA-bd_sf"/>
</dbReference>
<dbReference type="PRINTS" id="PR00035">
    <property type="entry name" value="HTHGNTR"/>
</dbReference>
<dbReference type="GO" id="GO:0045892">
    <property type="term" value="P:negative regulation of DNA-templated transcription"/>
    <property type="evidence" value="ECO:0007669"/>
    <property type="project" value="TreeGrafter"/>
</dbReference>
<proteinExistence type="predicted"/>
<dbReference type="EMBL" id="LFTY01000002">
    <property type="protein sequence ID" value="KMW57758.1"/>
    <property type="molecule type" value="Genomic_DNA"/>
</dbReference>
<keyword evidence="3" id="KW-0804">Transcription</keyword>
<keyword evidence="1" id="KW-0805">Transcription regulation</keyword>
<gene>
    <name evidence="5" type="ORF">AIOL_002725</name>
</gene>
<dbReference type="SMART" id="SM00345">
    <property type="entry name" value="HTH_GNTR"/>
    <property type="match status" value="1"/>
</dbReference>
<evidence type="ECO:0000256" key="2">
    <source>
        <dbReference type="ARBA" id="ARBA00023125"/>
    </source>
</evidence>
<dbReference type="AlphaFoldDB" id="A0A0J9GW19"/>
<dbReference type="SUPFAM" id="SSF46785">
    <property type="entry name" value="Winged helix' DNA-binding domain"/>
    <property type="match status" value="1"/>
</dbReference>
<name>A0A0J9GW19_9RHOB</name>
<dbReference type="InterPro" id="IPR011663">
    <property type="entry name" value="UTRA"/>
</dbReference>
<keyword evidence="2" id="KW-0238">DNA-binding</keyword>
<dbReference type="Gene3D" id="3.40.1410.10">
    <property type="entry name" value="Chorismate lyase-like"/>
    <property type="match status" value="1"/>
</dbReference>
<dbReference type="InterPro" id="IPR028978">
    <property type="entry name" value="Chorismate_lyase_/UTRA_dom_sf"/>
</dbReference>
<dbReference type="PANTHER" id="PTHR44846">
    <property type="entry name" value="MANNOSYL-D-GLYCERATE TRANSPORT/METABOLISM SYSTEM REPRESSOR MNGR-RELATED"/>
    <property type="match status" value="1"/>
</dbReference>
<feature type="domain" description="HTH gntR-type" evidence="4">
    <location>
        <begin position="3"/>
        <end position="71"/>
    </location>
</feature>
<dbReference type="InterPro" id="IPR012702">
    <property type="entry name" value="CP_lyase_PhnF"/>
</dbReference>
<evidence type="ECO:0000256" key="1">
    <source>
        <dbReference type="ARBA" id="ARBA00023015"/>
    </source>
</evidence>
<dbReference type="PROSITE" id="PS50949">
    <property type="entry name" value="HTH_GNTR"/>
    <property type="match status" value="1"/>
</dbReference>
<dbReference type="Proteomes" id="UP000037178">
    <property type="component" value="Unassembled WGS sequence"/>
</dbReference>
<dbReference type="Pfam" id="PF00392">
    <property type="entry name" value="GntR"/>
    <property type="match status" value="1"/>
</dbReference>
<keyword evidence="6" id="KW-1185">Reference proteome</keyword>
<dbReference type="PANTHER" id="PTHR44846:SF1">
    <property type="entry name" value="MANNOSYL-D-GLYCERATE TRANSPORT_METABOLISM SYSTEM REPRESSOR MNGR-RELATED"/>
    <property type="match status" value="1"/>
</dbReference>
<reference evidence="5 6" key="1">
    <citation type="submission" date="2015-06" db="EMBL/GenBank/DDBJ databases">
        <title>Draft genome sequence of an Alphaproteobacteria species associated to the Mediterranean sponge Oscarella lobularis.</title>
        <authorList>
            <person name="Jourda C."/>
            <person name="Santini S."/>
            <person name="Claverie J.-M."/>
        </authorList>
    </citation>
    <scope>NUCLEOTIDE SEQUENCE [LARGE SCALE GENOMIC DNA]</scope>
    <source>
        <strain evidence="5">IGS</strain>
    </source>
</reference>
<dbReference type="Pfam" id="PF07702">
    <property type="entry name" value="UTRA"/>
    <property type="match status" value="1"/>
</dbReference>
<dbReference type="CDD" id="cd07377">
    <property type="entry name" value="WHTH_GntR"/>
    <property type="match status" value="1"/>
</dbReference>
<dbReference type="InterPro" id="IPR036390">
    <property type="entry name" value="WH_DNA-bd_sf"/>
</dbReference>
<comment type="caution">
    <text evidence="5">The sequence shown here is derived from an EMBL/GenBank/DDBJ whole genome shotgun (WGS) entry which is preliminary data.</text>
</comment>
<protein>
    <submittedName>
        <fullName evidence="5">Transcriptional regulator PhnF</fullName>
    </submittedName>
</protein>
<evidence type="ECO:0000313" key="6">
    <source>
        <dbReference type="Proteomes" id="UP000037178"/>
    </source>
</evidence>
<accession>A0A0J9GW19</accession>
<evidence type="ECO:0000259" key="4">
    <source>
        <dbReference type="PROSITE" id="PS50949"/>
    </source>
</evidence>
<dbReference type="SMART" id="SM00866">
    <property type="entry name" value="UTRA"/>
    <property type="match status" value="1"/>
</dbReference>
<organism evidence="5 6">
    <name type="scientific">Candidatus Rhodobacter oscarellae</name>
    <dbReference type="NCBI Taxonomy" id="1675527"/>
    <lineage>
        <taxon>Bacteria</taxon>
        <taxon>Pseudomonadati</taxon>
        <taxon>Pseudomonadota</taxon>
        <taxon>Alphaproteobacteria</taxon>
        <taxon>Rhodobacterales</taxon>
        <taxon>Rhodobacter group</taxon>
        <taxon>Rhodobacter</taxon>
    </lineage>
</organism>
<dbReference type="SUPFAM" id="SSF64288">
    <property type="entry name" value="Chorismate lyase-like"/>
    <property type="match status" value="1"/>
</dbReference>
<dbReference type="OrthoDB" id="9800645at2"/>
<evidence type="ECO:0000256" key="3">
    <source>
        <dbReference type="ARBA" id="ARBA00023163"/>
    </source>
</evidence>
<dbReference type="GO" id="GO:0003700">
    <property type="term" value="F:DNA-binding transcription factor activity"/>
    <property type="evidence" value="ECO:0007669"/>
    <property type="project" value="InterPro"/>
</dbReference>
<dbReference type="STRING" id="1675527.AIOL_002725"/>